<dbReference type="EMBL" id="JBEFKJ010000011">
    <property type="protein sequence ID" value="KAL2043357.1"/>
    <property type="molecule type" value="Genomic_DNA"/>
</dbReference>
<sequence length="116" mass="13066">MHMQHKGIVPNEHLLFCTEMVSDVVPTLLVYGILIFRQVVASTQDRITRLATCEITTNFTRQAFGCGRKLSRKRRVFWGGCDIQSKPEVCPHPKENEGVSRAPQSAGGTEKRKLLL</sequence>
<name>A0ABR4ABX7_9LECA</name>
<gene>
    <name evidence="2" type="ORF">N7G274_003663</name>
</gene>
<dbReference type="Proteomes" id="UP001590950">
    <property type="component" value="Unassembled WGS sequence"/>
</dbReference>
<accession>A0ABR4ABX7</accession>
<evidence type="ECO:0000313" key="2">
    <source>
        <dbReference type="EMBL" id="KAL2043357.1"/>
    </source>
</evidence>
<evidence type="ECO:0000256" key="1">
    <source>
        <dbReference type="SAM" id="MobiDB-lite"/>
    </source>
</evidence>
<evidence type="ECO:0000313" key="3">
    <source>
        <dbReference type="Proteomes" id="UP001590950"/>
    </source>
</evidence>
<proteinExistence type="predicted"/>
<comment type="caution">
    <text evidence="2">The sequence shown here is derived from an EMBL/GenBank/DDBJ whole genome shotgun (WGS) entry which is preliminary data.</text>
</comment>
<protein>
    <submittedName>
        <fullName evidence="2">Uncharacterized protein</fullName>
    </submittedName>
</protein>
<feature type="region of interest" description="Disordered" evidence="1">
    <location>
        <begin position="92"/>
        <end position="116"/>
    </location>
</feature>
<keyword evidence="3" id="KW-1185">Reference proteome</keyword>
<reference evidence="2 3" key="1">
    <citation type="submission" date="2024-09" db="EMBL/GenBank/DDBJ databases">
        <title>Rethinking Asexuality: The Enigmatic Case of Functional Sexual Genes in Lepraria (Stereocaulaceae).</title>
        <authorList>
            <person name="Doellman M."/>
            <person name="Sun Y."/>
            <person name="Barcenas-Pena A."/>
            <person name="Lumbsch H.T."/>
            <person name="Grewe F."/>
        </authorList>
    </citation>
    <scope>NUCLEOTIDE SEQUENCE [LARGE SCALE GENOMIC DNA]</scope>
    <source>
        <strain evidence="2 3">Mercado 3170</strain>
    </source>
</reference>
<organism evidence="2 3">
    <name type="scientific">Stereocaulon virgatum</name>
    <dbReference type="NCBI Taxonomy" id="373712"/>
    <lineage>
        <taxon>Eukaryota</taxon>
        <taxon>Fungi</taxon>
        <taxon>Dikarya</taxon>
        <taxon>Ascomycota</taxon>
        <taxon>Pezizomycotina</taxon>
        <taxon>Lecanoromycetes</taxon>
        <taxon>OSLEUM clade</taxon>
        <taxon>Lecanoromycetidae</taxon>
        <taxon>Lecanorales</taxon>
        <taxon>Lecanorineae</taxon>
        <taxon>Stereocaulaceae</taxon>
        <taxon>Stereocaulon</taxon>
    </lineage>
</organism>